<evidence type="ECO:0000313" key="1">
    <source>
        <dbReference type="EMBL" id="KAH6926497.1"/>
    </source>
</evidence>
<organism evidence="1 2">
    <name type="scientific">Hyalomma asiaticum</name>
    <name type="common">Tick</name>
    <dbReference type="NCBI Taxonomy" id="266040"/>
    <lineage>
        <taxon>Eukaryota</taxon>
        <taxon>Metazoa</taxon>
        <taxon>Ecdysozoa</taxon>
        <taxon>Arthropoda</taxon>
        <taxon>Chelicerata</taxon>
        <taxon>Arachnida</taxon>
        <taxon>Acari</taxon>
        <taxon>Parasitiformes</taxon>
        <taxon>Ixodida</taxon>
        <taxon>Ixodoidea</taxon>
        <taxon>Ixodidae</taxon>
        <taxon>Hyalomminae</taxon>
        <taxon>Hyalomma</taxon>
    </lineage>
</organism>
<name>A0ACB7S027_HYAAI</name>
<proteinExistence type="predicted"/>
<reference evidence="1" key="1">
    <citation type="submission" date="2020-05" db="EMBL/GenBank/DDBJ databases">
        <title>Large-scale comparative analyses of tick genomes elucidate their genetic diversity and vector capacities.</title>
        <authorList>
            <person name="Jia N."/>
            <person name="Wang J."/>
            <person name="Shi W."/>
            <person name="Du L."/>
            <person name="Sun Y."/>
            <person name="Zhan W."/>
            <person name="Jiang J."/>
            <person name="Wang Q."/>
            <person name="Zhang B."/>
            <person name="Ji P."/>
            <person name="Sakyi L.B."/>
            <person name="Cui X."/>
            <person name="Yuan T."/>
            <person name="Jiang B."/>
            <person name="Yang W."/>
            <person name="Lam T.T.-Y."/>
            <person name="Chang Q."/>
            <person name="Ding S."/>
            <person name="Wang X."/>
            <person name="Zhu J."/>
            <person name="Ruan X."/>
            <person name="Zhao L."/>
            <person name="Wei J."/>
            <person name="Que T."/>
            <person name="Du C."/>
            <person name="Cheng J."/>
            <person name="Dai P."/>
            <person name="Han X."/>
            <person name="Huang E."/>
            <person name="Gao Y."/>
            <person name="Liu J."/>
            <person name="Shao H."/>
            <person name="Ye R."/>
            <person name="Li L."/>
            <person name="Wei W."/>
            <person name="Wang X."/>
            <person name="Wang C."/>
            <person name="Yang T."/>
            <person name="Huo Q."/>
            <person name="Li W."/>
            <person name="Guo W."/>
            <person name="Chen H."/>
            <person name="Zhou L."/>
            <person name="Ni X."/>
            <person name="Tian J."/>
            <person name="Zhou Y."/>
            <person name="Sheng Y."/>
            <person name="Liu T."/>
            <person name="Pan Y."/>
            <person name="Xia L."/>
            <person name="Li J."/>
            <person name="Zhao F."/>
            <person name="Cao W."/>
        </authorList>
    </citation>
    <scope>NUCLEOTIDE SEQUENCE</scope>
    <source>
        <strain evidence="1">Hyas-2018</strain>
    </source>
</reference>
<keyword evidence="2" id="KW-1185">Reference proteome</keyword>
<dbReference type="Proteomes" id="UP000821845">
    <property type="component" value="Chromosome 7"/>
</dbReference>
<comment type="caution">
    <text evidence="1">The sequence shown here is derived from an EMBL/GenBank/DDBJ whole genome shotgun (WGS) entry which is preliminary data.</text>
</comment>
<sequence>MTQLLNVADADRRLLRELFLNRLSINLHMVLASTAHKDLSHLIKHTDLRTENCFAELQAYDHSPLPHSPWWFCQRALGHAREDIPPQRYHPIDARLQNTREHWRSAAQWRTCSDKKHANAARKCIHPREYAGIERGRGQL</sequence>
<evidence type="ECO:0000313" key="2">
    <source>
        <dbReference type="Proteomes" id="UP000821845"/>
    </source>
</evidence>
<gene>
    <name evidence="1" type="ORF">HPB50_018899</name>
</gene>
<accession>A0ACB7S027</accession>
<protein>
    <submittedName>
        <fullName evidence="1">Uncharacterized protein</fullName>
    </submittedName>
</protein>
<dbReference type="EMBL" id="CM023487">
    <property type="protein sequence ID" value="KAH6926497.1"/>
    <property type="molecule type" value="Genomic_DNA"/>
</dbReference>